<proteinExistence type="predicted"/>
<gene>
    <name evidence="1" type="ORF">C2S_3637</name>
</gene>
<dbReference type="AlphaFoldDB" id="A0A5Q3G1N0"/>
<accession>A0A5Q3G1N0</accession>
<dbReference type="Proteomes" id="UP000760494">
    <property type="component" value="Unassembled WGS sequence"/>
</dbReference>
<protein>
    <submittedName>
        <fullName evidence="1">Uncharacterized protein</fullName>
    </submittedName>
</protein>
<evidence type="ECO:0000313" key="2">
    <source>
        <dbReference type="Proteomes" id="UP000760494"/>
    </source>
</evidence>
<organism evidence="1 2">
    <name type="scientific">Fusarium fujikuroi</name>
    <name type="common">Bakanae and foot rot disease fungus</name>
    <name type="synonym">Gibberella fujikuroi</name>
    <dbReference type="NCBI Taxonomy" id="5127"/>
    <lineage>
        <taxon>Eukaryota</taxon>
        <taxon>Fungi</taxon>
        <taxon>Dikarya</taxon>
        <taxon>Ascomycota</taxon>
        <taxon>Pezizomycotina</taxon>
        <taxon>Sordariomycetes</taxon>
        <taxon>Hypocreomycetidae</taxon>
        <taxon>Hypocreales</taxon>
        <taxon>Nectriaceae</taxon>
        <taxon>Fusarium</taxon>
        <taxon>Fusarium fujikuroi species complex</taxon>
    </lineage>
</organism>
<sequence length="123" mass="13914">MTIQLCLSAVTCQKASPEADLHDSPLHIYLQGTGFIDSTPYLQDDLDDFHISLKISVGTTIEMDSRDPNLSYKISQSQIYPNYADWCKNKPRTLNVTHLRVLLPSRAKDVMNAELAGQRLRHL</sequence>
<evidence type="ECO:0000313" key="1">
    <source>
        <dbReference type="EMBL" id="VTT58710.1"/>
    </source>
</evidence>
<comment type="caution">
    <text evidence="1">The sequence shown here is derived from an EMBL/GenBank/DDBJ whole genome shotgun (WGS) entry which is preliminary data.</text>
</comment>
<name>A0A5Q3G1N0_FUSFU</name>
<dbReference type="EMBL" id="CABFJX010000024">
    <property type="protein sequence ID" value="VTT58710.1"/>
    <property type="molecule type" value="Genomic_DNA"/>
</dbReference>
<reference evidence="1" key="1">
    <citation type="submission" date="2019-05" db="EMBL/GenBank/DDBJ databases">
        <authorList>
            <person name="Piombo E."/>
        </authorList>
    </citation>
    <scope>NUCLEOTIDE SEQUENCE</scope>
    <source>
        <strain evidence="1">C2S</strain>
    </source>
</reference>